<accession>A0AAV7G8S1</accession>
<evidence type="ECO:0000313" key="1">
    <source>
        <dbReference type="EMBL" id="KAH0452545.1"/>
    </source>
</evidence>
<organism evidence="1 2">
    <name type="scientific">Dendrobium chrysotoxum</name>
    <name type="common">Orchid</name>
    <dbReference type="NCBI Taxonomy" id="161865"/>
    <lineage>
        <taxon>Eukaryota</taxon>
        <taxon>Viridiplantae</taxon>
        <taxon>Streptophyta</taxon>
        <taxon>Embryophyta</taxon>
        <taxon>Tracheophyta</taxon>
        <taxon>Spermatophyta</taxon>
        <taxon>Magnoliopsida</taxon>
        <taxon>Liliopsida</taxon>
        <taxon>Asparagales</taxon>
        <taxon>Orchidaceae</taxon>
        <taxon>Epidendroideae</taxon>
        <taxon>Malaxideae</taxon>
        <taxon>Dendrobiinae</taxon>
        <taxon>Dendrobium</taxon>
    </lineage>
</organism>
<dbReference type="EMBL" id="JAGFBR010000017">
    <property type="protein sequence ID" value="KAH0452545.1"/>
    <property type="molecule type" value="Genomic_DNA"/>
</dbReference>
<dbReference type="Proteomes" id="UP000775213">
    <property type="component" value="Unassembled WGS sequence"/>
</dbReference>
<comment type="caution">
    <text evidence="1">The sequence shown here is derived from an EMBL/GenBank/DDBJ whole genome shotgun (WGS) entry which is preliminary data.</text>
</comment>
<protein>
    <submittedName>
        <fullName evidence="1">Uncharacterized protein</fullName>
    </submittedName>
</protein>
<dbReference type="AlphaFoldDB" id="A0AAV7G8S1"/>
<gene>
    <name evidence="1" type="ORF">IEQ34_019844</name>
</gene>
<proteinExistence type="predicted"/>
<evidence type="ECO:0000313" key="2">
    <source>
        <dbReference type="Proteomes" id="UP000775213"/>
    </source>
</evidence>
<name>A0AAV7G8S1_DENCH</name>
<reference evidence="1 2" key="1">
    <citation type="journal article" date="2021" name="Hortic Res">
        <title>Chromosome-scale assembly of the Dendrobium chrysotoxum genome enhances the understanding of orchid evolution.</title>
        <authorList>
            <person name="Zhang Y."/>
            <person name="Zhang G.Q."/>
            <person name="Zhang D."/>
            <person name="Liu X.D."/>
            <person name="Xu X.Y."/>
            <person name="Sun W.H."/>
            <person name="Yu X."/>
            <person name="Zhu X."/>
            <person name="Wang Z.W."/>
            <person name="Zhao X."/>
            <person name="Zhong W.Y."/>
            <person name="Chen H."/>
            <person name="Yin W.L."/>
            <person name="Huang T."/>
            <person name="Niu S.C."/>
            <person name="Liu Z.J."/>
        </authorList>
    </citation>
    <scope>NUCLEOTIDE SEQUENCE [LARGE SCALE GENOMIC DNA]</scope>
    <source>
        <strain evidence="1">Lindl</strain>
    </source>
</reference>
<sequence length="117" mass="13408">MLGEWRRRAREDLVAASKRYAASCLAAEELSAVLGNRPLQGFFLLPLIARRWRLEGNGIASKWFEEQELCMFLRNHGLPLLRRKRRLSASDGDIACTSVPPSFQLTEAELEKYRKTT</sequence>
<keyword evidence="2" id="KW-1185">Reference proteome</keyword>